<evidence type="ECO:0000256" key="6">
    <source>
        <dbReference type="ARBA" id="ARBA00022989"/>
    </source>
</evidence>
<dbReference type="Gene3D" id="1.20.1250.20">
    <property type="entry name" value="MFS general substrate transporter like domains"/>
    <property type="match status" value="2"/>
</dbReference>
<feature type="transmembrane region" description="Helical" evidence="8">
    <location>
        <begin position="50"/>
        <end position="70"/>
    </location>
</feature>
<dbReference type="Proteomes" id="UP000286268">
    <property type="component" value="Chromosome"/>
</dbReference>
<feature type="transmembrane region" description="Helical" evidence="8">
    <location>
        <begin position="206"/>
        <end position="231"/>
    </location>
</feature>
<feature type="transmembrane region" description="Helical" evidence="8">
    <location>
        <begin position="358"/>
        <end position="378"/>
    </location>
</feature>
<feature type="transmembrane region" description="Helical" evidence="8">
    <location>
        <begin position="21"/>
        <end position="38"/>
    </location>
</feature>
<feature type="transmembrane region" description="Helical" evidence="8">
    <location>
        <begin position="328"/>
        <end position="352"/>
    </location>
</feature>
<dbReference type="PANTHER" id="PTHR23522:SF10">
    <property type="entry name" value="3-PHENYLPROPIONIC ACID TRANSPORTER-RELATED"/>
    <property type="match status" value="1"/>
</dbReference>
<dbReference type="EMBL" id="CP025746">
    <property type="protein sequence ID" value="QAA30883.1"/>
    <property type="molecule type" value="Genomic_DNA"/>
</dbReference>
<keyword evidence="7 8" id="KW-0472">Membrane</keyword>
<dbReference type="KEGG" id="cmah:C1I91_03950"/>
<evidence type="ECO:0000256" key="2">
    <source>
        <dbReference type="ARBA" id="ARBA00022448"/>
    </source>
</evidence>
<feature type="transmembrane region" description="Helical" evidence="8">
    <location>
        <begin position="160"/>
        <end position="178"/>
    </location>
</feature>
<evidence type="ECO:0000313" key="10">
    <source>
        <dbReference type="EMBL" id="QAA30883.1"/>
    </source>
</evidence>
<evidence type="ECO:0000256" key="4">
    <source>
        <dbReference type="ARBA" id="ARBA00022519"/>
    </source>
</evidence>
<keyword evidence="6 8" id="KW-1133">Transmembrane helix</keyword>
<organism evidence="10 11">
    <name type="scientific">Clostridium manihotivorum</name>
    <dbReference type="NCBI Taxonomy" id="2320868"/>
    <lineage>
        <taxon>Bacteria</taxon>
        <taxon>Bacillati</taxon>
        <taxon>Bacillota</taxon>
        <taxon>Clostridia</taxon>
        <taxon>Eubacteriales</taxon>
        <taxon>Clostridiaceae</taxon>
        <taxon>Clostridium</taxon>
    </lineage>
</organism>
<dbReference type="Pfam" id="PF12832">
    <property type="entry name" value="MFS_1_like"/>
    <property type="match status" value="1"/>
</dbReference>
<evidence type="ECO:0000256" key="1">
    <source>
        <dbReference type="ARBA" id="ARBA00004429"/>
    </source>
</evidence>
<dbReference type="GO" id="GO:0005886">
    <property type="term" value="C:plasma membrane"/>
    <property type="evidence" value="ECO:0007669"/>
    <property type="project" value="UniProtKB-SubCell"/>
</dbReference>
<dbReference type="PANTHER" id="PTHR23522">
    <property type="entry name" value="BLL5896 PROTEIN"/>
    <property type="match status" value="1"/>
</dbReference>
<comment type="subcellular location">
    <subcellularLocation>
        <location evidence="1">Cell inner membrane</location>
        <topology evidence="1">Multi-pass membrane protein</topology>
    </subcellularLocation>
</comment>
<dbReference type="SUPFAM" id="SSF103473">
    <property type="entry name" value="MFS general substrate transporter"/>
    <property type="match status" value="1"/>
</dbReference>
<evidence type="ECO:0000256" key="7">
    <source>
        <dbReference type="ARBA" id="ARBA00023136"/>
    </source>
</evidence>
<feature type="transmembrane region" description="Helical" evidence="8">
    <location>
        <begin position="103"/>
        <end position="125"/>
    </location>
</feature>
<feature type="transmembrane region" description="Helical" evidence="8">
    <location>
        <begin position="270"/>
        <end position="288"/>
    </location>
</feature>
<protein>
    <recommendedName>
        <fullName evidence="9">Major facilitator superfamily associated domain-containing protein</fullName>
    </recommendedName>
</protein>
<keyword evidence="3" id="KW-1003">Cell membrane</keyword>
<keyword evidence="2" id="KW-0813">Transport</keyword>
<evidence type="ECO:0000256" key="8">
    <source>
        <dbReference type="SAM" id="Phobius"/>
    </source>
</evidence>
<feature type="transmembrane region" description="Helical" evidence="8">
    <location>
        <begin position="79"/>
        <end position="97"/>
    </location>
</feature>
<evidence type="ECO:0000259" key="9">
    <source>
        <dbReference type="Pfam" id="PF12832"/>
    </source>
</evidence>
<dbReference type="AlphaFoldDB" id="A0A3R5U7J6"/>
<keyword evidence="5 8" id="KW-0812">Transmembrane</keyword>
<keyword evidence="4" id="KW-0997">Cell inner membrane</keyword>
<evidence type="ECO:0000256" key="5">
    <source>
        <dbReference type="ARBA" id="ARBA00022692"/>
    </source>
</evidence>
<accession>A0A3R5U7J6</accession>
<feature type="transmembrane region" description="Helical" evidence="8">
    <location>
        <begin position="237"/>
        <end position="258"/>
    </location>
</feature>
<feature type="transmembrane region" description="Helical" evidence="8">
    <location>
        <begin position="294"/>
        <end position="316"/>
    </location>
</feature>
<dbReference type="InterPro" id="IPR024989">
    <property type="entry name" value="MFS_assoc_dom"/>
</dbReference>
<proteinExistence type="predicted"/>
<feature type="transmembrane region" description="Helical" evidence="8">
    <location>
        <begin position="137"/>
        <end position="154"/>
    </location>
</feature>
<gene>
    <name evidence="10" type="ORF">C1I91_03950</name>
</gene>
<evidence type="ECO:0000313" key="11">
    <source>
        <dbReference type="Proteomes" id="UP000286268"/>
    </source>
</evidence>
<reference evidence="10 11" key="1">
    <citation type="submission" date="2018-01" db="EMBL/GenBank/DDBJ databases">
        <title>Genome Sequencing and Assembly of Anaerobacter polyendosporus strain CT4.</title>
        <authorList>
            <person name="Tachaapaikoon C."/>
            <person name="Sutheeworapong S."/>
            <person name="Jenjaroenpun P."/>
            <person name="Wongsurawat T."/>
            <person name="Nookeaw I."/>
            <person name="Cheawchanlertfa P."/>
            <person name="Kosugi A."/>
            <person name="Cheevadhanarak S."/>
            <person name="Ratanakhanokchai K."/>
        </authorList>
    </citation>
    <scope>NUCLEOTIDE SEQUENCE [LARGE SCALE GENOMIC DNA]</scope>
    <source>
        <strain evidence="10 11">CT4</strain>
    </source>
</reference>
<name>A0A3R5U7J6_9CLOT</name>
<feature type="domain" description="Major facilitator superfamily associated" evidence="9">
    <location>
        <begin position="33"/>
        <end position="355"/>
    </location>
</feature>
<sequence length="393" mass="43688">MRGGYGAMARSEVVKFKEVQVWINIWSCIYNLFILVYLKSKGLDNVQVGIVNAINIIAGTGGQLILGYLCDLKGTIKKFMIPMLIILLGISMIVSYLGGNLLIIAIAILAFIQAPVVMLMTTWAINSSEETRRQFGGIRAFAALGFAFTSLIAGKIFEVIGLNNMFFFYAFFMLITLMRTRSIKDIKIEKSSKKVSPFILLKNKEFILIMIISSVYALVMNIISFSSLLMLDLGGTTAHVGLSAFIAALVEAPVYFGAQKLMRNRRKSSLLIFAMTAYTIRFIFMYFATSYIHLLLLSFTQVITYAIFEIVSKYMTSEAVPLEQQNTAYSVIGAVSSVLGGGFSIIAGMLINKFTLKVIPFSAAVASIVVLIFILIYAKLYDKDEKIKYRYTA</sequence>
<keyword evidence="11" id="KW-1185">Reference proteome</keyword>
<dbReference type="InterPro" id="IPR036259">
    <property type="entry name" value="MFS_trans_sf"/>
</dbReference>
<evidence type="ECO:0000256" key="3">
    <source>
        <dbReference type="ARBA" id="ARBA00022475"/>
    </source>
</evidence>